<feature type="compositionally biased region" description="Basic and acidic residues" evidence="1">
    <location>
        <begin position="1"/>
        <end position="13"/>
    </location>
</feature>
<dbReference type="SUPFAM" id="SSF52799">
    <property type="entry name" value="(Phosphotyrosine protein) phosphatases II"/>
    <property type="match status" value="1"/>
</dbReference>
<accession>A0A0K0G010</accession>
<reference evidence="5" key="2">
    <citation type="submission" date="2015-08" db="UniProtKB">
        <authorList>
            <consortium name="WormBaseParasite"/>
        </authorList>
    </citation>
    <scope>IDENTIFICATION</scope>
</reference>
<dbReference type="STRING" id="75913.A0A0K0G010"/>
<evidence type="ECO:0000313" key="4">
    <source>
        <dbReference type="Proteomes" id="UP000035680"/>
    </source>
</evidence>
<dbReference type="InterPro" id="IPR000242">
    <property type="entry name" value="PTP_cat"/>
</dbReference>
<evidence type="ECO:0000313" key="5">
    <source>
        <dbReference type="WBParaSite" id="SVE_1804200.1"/>
    </source>
</evidence>
<proteinExistence type="predicted"/>
<keyword evidence="4" id="KW-1185">Reference proteome</keyword>
<evidence type="ECO:0000256" key="1">
    <source>
        <dbReference type="SAM" id="MobiDB-lite"/>
    </source>
</evidence>
<dbReference type="InterPro" id="IPR029021">
    <property type="entry name" value="Prot-tyrosine_phosphatase-like"/>
</dbReference>
<organism evidence="4 5">
    <name type="scientific">Strongyloides venezuelensis</name>
    <name type="common">Threadworm</name>
    <dbReference type="NCBI Taxonomy" id="75913"/>
    <lineage>
        <taxon>Eukaryota</taxon>
        <taxon>Metazoa</taxon>
        <taxon>Ecdysozoa</taxon>
        <taxon>Nematoda</taxon>
        <taxon>Chromadorea</taxon>
        <taxon>Rhabditida</taxon>
        <taxon>Tylenchina</taxon>
        <taxon>Panagrolaimomorpha</taxon>
        <taxon>Strongyloidoidea</taxon>
        <taxon>Strongyloididae</taxon>
        <taxon>Strongyloides</taxon>
    </lineage>
</organism>
<dbReference type="InterPro" id="IPR052782">
    <property type="entry name" value="Oocyte-zygote_transition_reg"/>
</dbReference>
<dbReference type="PANTHER" id="PTHR46163">
    <property type="entry name" value="TYROSINE-PROTEIN PHOSPHATASE-RELATED"/>
    <property type="match status" value="1"/>
</dbReference>
<dbReference type="PROSITE" id="PS50055">
    <property type="entry name" value="TYR_PHOSPHATASE_PTP"/>
    <property type="match status" value="1"/>
</dbReference>
<name>A0A0K0G010_STRVS</name>
<feature type="region of interest" description="Disordered" evidence="1">
    <location>
        <begin position="51"/>
        <end position="76"/>
    </location>
</feature>
<dbReference type="AlphaFoldDB" id="A0A0K0G010"/>
<dbReference type="InterPro" id="IPR000387">
    <property type="entry name" value="Tyr_Pase_dom"/>
</dbReference>
<dbReference type="PROSITE" id="PS50056">
    <property type="entry name" value="TYR_PHOSPHATASE_2"/>
    <property type="match status" value="1"/>
</dbReference>
<dbReference type="Gene3D" id="3.90.190.10">
    <property type="entry name" value="Protein tyrosine phosphatase superfamily"/>
    <property type="match status" value="1"/>
</dbReference>
<evidence type="ECO:0000259" key="2">
    <source>
        <dbReference type="PROSITE" id="PS50055"/>
    </source>
</evidence>
<dbReference type="GO" id="GO:0004725">
    <property type="term" value="F:protein tyrosine phosphatase activity"/>
    <property type="evidence" value="ECO:0007669"/>
    <property type="project" value="InterPro"/>
</dbReference>
<dbReference type="InterPro" id="IPR003595">
    <property type="entry name" value="Tyr_Pase_cat"/>
</dbReference>
<feature type="domain" description="Tyrosine-protein phosphatase" evidence="2">
    <location>
        <begin position="129"/>
        <end position="383"/>
    </location>
</feature>
<dbReference type="SMART" id="SM00404">
    <property type="entry name" value="PTPc_motif"/>
    <property type="match status" value="1"/>
</dbReference>
<feature type="region of interest" description="Disordered" evidence="1">
    <location>
        <begin position="1"/>
        <end position="36"/>
    </location>
</feature>
<protein>
    <submittedName>
        <fullName evidence="5">Uncharacterized protein</fullName>
    </submittedName>
</protein>
<dbReference type="WBParaSite" id="SVE_1804200.1">
    <property type="protein sequence ID" value="SVE_1804200.1"/>
    <property type="gene ID" value="SVE_1804200"/>
</dbReference>
<sequence>MDNNKDGEKKKDSGSLGGDNQTPSKQLNILNDNDNTTKTVTAKITVRRRHTRRQKVNPGASRITHTGTNRKRNVMSMPTPYHEKSLVLRLLQIVKLQNPSLDEKPGIIPPPFSLGGLLDDCIKKGIEGLTIEFVSLSRSRPNPADYVTFLLPENRQRNRYRDILCLENGRVKLKDVPNDYIHANYVKTPRSDKAFICTQGPTDKSCADFWKMCLQEEVEYIIMLCQFEENGIKKCAKYYPFEVGGSLTFGSTVVTNEKLNECTDNDMRDINLKIQCDNVNKTIRHLQYLGWPDKGVPDITDTLFNILDIVKNSTKPVVVHCSAGIGRTGTFVLIQNMMERVYNPQNGGNDTTIQIIKDMRNYRHGVVQTDFQYIFAHRLVLGNYIKTKKIDAEGHRDLNRWIISYKKIYEKYISTCRPSKTGTVEEET</sequence>
<feature type="compositionally biased region" description="Polar residues" evidence="1">
    <location>
        <begin position="18"/>
        <end position="36"/>
    </location>
</feature>
<dbReference type="Pfam" id="PF00102">
    <property type="entry name" value="Y_phosphatase"/>
    <property type="match status" value="1"/>
</dbReference>
<dbReference type="CDD" id="cd00047">
    <property type="entry name" value="PTPc"/>
    <property type="match status" value="1"/>
</dbReference>
<dbReference type="InterPro" id="IPR016130">
    <property type="entry name" value="Tyr_Pase_AS"/>
</dbReference>
<dbReference type="SMART" id="SM00194">
    <property type="entry name" value="PTPc"/>
    <property type="match status" value="1"/>
</dbReference>
<evidence type="ECO:0000259" key="3">
    <source>
        <dbReference type="PROSITE" id="PS50056"/>
    </source>
</evidence>
<dbReference type="Proteomes" id="UP000035680">
    <property type="component" value="Unassembled WGS sequence"/>
</dbReference>
<dbReference type="PROSITE" id="PS00383">
    <property type="entry name" value="TYR_PHOSPHATASE_1"/>
    <property type="match status" value="1"/>
</dbReference>
<feature type="domain" description="Tyrosine specific protein phosphatases" evidence="3">
    <location>
        <begin position="297"/>
        <end position="374"/>
    </location>
</feature>
<dbReference type="PRINTS" id="PR00700">
    <property type="entry name" value="PRTYPHPHTASE"/>
</dbReference>
<reference evidence="4" key="1">
    <citation type="submission" date="2014-07" db="EMBL/GenBank/DDBJ databases">
        <authorList>
            <person name="Martin A.A"/>
            <person name="De Silva N."/>
        </authorList>
    </citation>
    <scope>NUCLEOTIDE SEQUENCE</scope>
</reference>
<dbReference type="PANTHER" id="PTHR46163:SF5">
    <property type="entry name" value="TYROSINE-PROTEIN PHOSPHATASE"/>
    <property type="match status" value="1"/>
</dbReference>